<proteinExistence type="predicted"/>
<feature type="chain" id="PRO_5040239426" evidence="1">
    <location>
        <begin position="24"/>
        <end position="93"/>
    </location>
</feature>
<sequence length="93" mass="10063">MRFISLVPTFLLSLPIICPSVNALPRFSREILAQRGAHSGRVSTDLAVRQNAFDLRQLANVKRSGDEENCGCQDGNGSSSGLSPFFPLVTLNS</sequence>
<feature type="signal peptide" evidence="1">
    <location>
        <begin position="1"/>
        <end position="23"/>
    </location>
</feature>
<dbReference type="Proteomes" id="UP000772434">
    <property type="component" value="Unassembled WGS sequence"/>
</dbReference>
<evidence type="ECO:0000313" key="2">
    <source>
        <dbReference type="EMBL" id="KAF9074765.1"/>
    </source>
</evidence>
<evidence type="ECO:0000256" key="1">
    <source>
        <dbReference type="SAM" id="SignalP"/>
    </source>
</evidence>
<accession>A0A9P5Q5L0</accession>
<organism evidence="2 3">
    <name type="scientific">Rhodocollybia butyracea</name>
    <dbReference type="NCBI Taxonomy" id="206335"/>
    <lineage>
        <taxon>Eukaryota</taxon>
        <taxon>Fungi</taxon>
        <taxon>Dikarya</taxon>
        <taxon>Basidiomycota</taxon>
        <taxon>Agaricomycotina</taxon>
        <taxon>Agaricomycetes</taxon>
        <taxon>Agaricomycetidae</taxon>
        <taxon>Agaricales</taxon>
        <taxon>Marasmiineae</taxon>
        <taxon>Omphalotaceae</taxon>
        <taxon>Rhodocollybia</taxon>
    </lineage>
</organism>
<dbReference type="AlphaFoldDB" id="A0A9P5Q5L0"/>
<name>A0A9P5Q5L0_9AGAR</name>
<comment type="caution">
    <text evidence="2">The sequence shown here is derived from an EMBL/GenBank/DDBJ whole genome shotgun (WGS) entry which is preliminary data.</text>
</comment>
<gene>
    <name evidence="2" type="ORF">BDP27DRAFT_152350</name>
</gene>
<keyword evidence="1" id="KW-0732">Signal</keyword>
<reference evidence="2" key="1">
    <citation type="submission" date="2020-11" db="EMBL/GenBank/DDBJ databases">
        <authorList>
            <consortium name="DOE Joint Genome Institute"/>
            <person name="Ahrendt S."/>
            <person name="Riley R."/>
            <person name="Andreopoulos W."/>
            <person name="Labutti K."/>
            <person name="Pangilinan J."/>
            <person name="Ruiz-Duenas F.J."/>
            <person name="Barrasa J.M."/>
            <person name="Sanchez-Garcia M."/>
            <person name="Camarero S."/>
            <person name="Miyauchi S."/>
            <person name="Serrano A."/>
            <person name="Linde D."/>
            <person name="Babiker R."/>
            <person name="Drula E."/>
            <person name="Ayuso-Fernandez I."/>
            <person name="Pacheco R."/>
            <person name="Padilla G."/>
            <person name="Ferreira P."/>
            <person name="Barriuso J."/>
            <person name="Kellner H."/>
            <person name="Castanera R."/>
            <person name="Alfaro M."/>
            <person name="Ramirez L."/>
            <person name="Pisabarro A.G."/>
            <person name="Kuo A."/>
            <person name="Tritt A."/>
            <person name="Lipzen A."/>
            <person name="He G."/>
            <person name="Yan M."/>
            <person name="Ng V."/>
            <person name="Cullen D."/>
            <person name="Martin F."/>
            <person name="Rosso M.-N."/>
            <person name="Henrissat B."/>
            <person name="Hibbett D."/>
            <person name="Martinez A.T."/>
            <person name="Grigoriev I.V."/>
        </authorList>
    </citation>
    <scope>NUCLEOTIDE SEQUENCE</scope>
    <source>
        <strain evidence="2">AH 40177</strain>
    </source>
</reference>
<protein>
    <submittedName>
        <fullName evidence="2">Uncharacterized protein</fullName>
    </submittedName>
</protein>
<dbReference type="EMBL" id="JADNRY010000012">
    <property type="protein sequence ID" value="KAF9074765.1"/>
    <property type="molecule type" value="Genomic_DNA"/>
</dbReference>
<keyword evidence="3" id="KW-1185">Reference proteome</keyword>
<evidence type="ECO:0000313" key="3">
    <source>
        <dbReference type="Proteomes" id="UP000772434"/>
    </source>
</evidence>